<comment type="similarity">
    <text evidence="3">Belongs to the fatty acid desaturase type 1 family.</text>
</comment>
<comment type="caution">
    <text evidence="12">The sequence shown here is derived from an EMBL/GenBank/DDBJ whole genome shotgun (WGS) entry which is preliminary data.</text>
</comment>
<keyword evidence="9" id="KW-0443">Lipid metabolism</keyword>
<evidence type="ECO:0000256" key="8">
    <source>
        <dbReference type="ARBA" id="ARBA00023002"/>
    </source>
</evidence>
<comment type="subcellular location">
    <subcellularLocation>
        <location evidence="1">Membrane</location>
        <topology evidence="1">Multi-pass membrane protein</topology>
    </subcellularLocation>
</comment>
<keyword evidence="8" id="KW-0560">Oxidoreductase</keyword>
<keyword evidence="6" id="KW-0276">Fatty acid metabolism</keyword>
<keyword evidence="5" id="KW-0812">Transmembrane</keyword>
<keyword evidence="11" id="KW-0275">Fatty acid biosynthesis</keyword>
<dbReference type="GO" id="GO:0042761">
    <property type="term" value="P:very long-chain fatty acid biosynthetic process"/>
    <property type="evidence" value="ECO:0007669"/>
    <property type="project" value="TreeGrafter"/>
</dbReference>
<organism evidence="12 13">
    <name type="scientific">Acorus calamus</name>
    <name type="common">Sweet flag</name>
    <dbReference type="NCBI Taxonomy" id="4465"/>
    <lineage>
        <taxon>Eukaryota</taxon>
        <taxon>Viridiplantae</taxon>
        <taxon>Streptophyta</taxon>
        <taxon>Embryophyta</taxon>
        <taxon>Tracheophyta</taxon>
        <taxon>Spermatophyta</taxon>
        <taxon>Magnoliopsida</taxon>
        <taxon>Liliopsida</taxon>
        <taxon>Acoraceae</taxon>
        <taxon>Acorus</taxon>
    </lineage>
</organism>
<evidence type="ECO:0000256" key="10">
    <source>
        <dbReference type="ARBA" id="ARBA00023136"/>
    </source>
</evidence>
<evidence type="ECO:0000256" key="1">
    <source>
        <dbReference type="ARBA" id="ARBA00004141"/>
    </source>
</evidence>
<keyword evidence="10" id="KW-0472">Membrane</keyword>
<accession>A0AAV9EGW5</accession>
<gene>
    <name evidence="12" type="ORF">QJS10_CPA07g00614</name>
</gene>
<evidence type="ECO:0000256" key="9">
    <source>
        <dbReference type="ARBA" id="ARBA00023098"/>
    </source>
</evidence>
<reference evidence="12" key="1">
    <citation type="journal article" date="2023" name="Nat. Commun.">
        <title>Diploid and tetraploid genomes of Acorus and the evolution of monocots.</title>
        <authorList>
            <person name="Ma L."/>
            <person name="Liu K.W."/>
            <person name="Li Z."/>
            <person name="Hsiao Y.Y."/>
            <person name="Qi Y."/>
            <person name="Fu T."/>
            <person name="Tang G.D."/>
            <person name="Zhang D."/>
            <person name="Sun W.H."/>
            <person name="Liu D.K."/>
            <person name="Li Y."/>
            <person name="Chen G.Z."/>
            <person name="Liu X.D."/>
            <person name="Liao X.Y."/>
            <person name="Jiang Y.T."/>
            <person name="Yu X."/>
            <person name="Hao Y."/>
            <person name="Huang J."/>
            <person name="Zhao X.W."/>
            <person name="Ke S."/>
            <person name="Chen Y.Y."/>
            <person name="Wu W.L."/>
            <person name="Hsu J.L."/>
            <person name="Lin Y.F."/>
            <person name="Huang M.D."/>
            <person name="Li C.Y."/>
            <person name="Huang L."/>
            <person name="Wang Z.W."/>
            <person name="Zhao X."/>
            <person name="Zhong W.Y."/>
            <person name="Peng D.H."/>
            <person name="Ahmad S."/>
            <person name="Lan S."/>
            <person name="Zhang J.S."/>
            <person name="Tsai W.C."/>
            <person name="Van de Peer Y."/>
            <person name="Liu Z.J."/>
        </authorList>
    </citation>
    <scope>NUCLEOTIDE SEQUENCE</scope>
    <source>
        <strain evidence="12">CP</strain>
    </source>
</reference>
<evidence type="ECO:0000313" key="13">
    <source>
        <dbReference type="Proteomes" id="UP001180020"/>
    </source>
</evidence>
<proteinExistence type="inferred from homology"/>
<keyword evidence="13" id="KW-1185">Reference proteome</keyword>
<dbReference type="GO" id="GO:0016717">
    <property type="term" value="F:oxidoreductase activity, acting on paired donors, with oxidation of a pair of donors resulting in the reduction of molecular oxygen to two molecules of water"/>
    <property type="evidence" value="ECO:0007669"/>
    <property type="project" value="InterPro"/>
</dbReference>
<comment type="pathway">
    <text evidence="2">Lipid metabolism.</text>
</comment>
<name>A0AAV9EGW5_ACOCL</name>
<dbReference type="EMBL" id="JAUJYO010000007">
    <property type="protein sequence ID" value="KAK1312078.1"/>
    <property type="molecule type" value="Genomic_DNA"/>
</dbReference>
<dbReference type="GO" id="GO:0005789">
    <property type="term" value="C:endoplasmic reticulum membrane"/>
    <property type="evidence" value="ECO:0007669"/>
    <property type="project" value="TreeGrafter"/>
</dbReference>
<evidence type="ECO:0000256" key="7">
    <source>
        <dbReference type="ARBA" id="ARBA00022989"/>
    </source>
</evidence>
<protein>
    <submittedName>
        <fullName evidence="12">Uncharacterized protein</fullName>
    </submittedName>
</protein>
<keyword evidence="7" id="KW-1133">Transmembrane helix</keyword>
<dbReference type="Proteomes" id="UP001180020">
    <property type="component" value="Unassembled WGS sequence"/>
</dbReference>
<dbReference type="InterPro" id="IPR015876">
    <property type="entry name" value="Acyl-CoA_DS"/>
</dbReference>
<evidence type="ECO:0000256" key="2">
    <source>
        <dbReference type="ARBA" id="ARBA00005189"/>
    </source>
</evidence>
<evidence type="ECO:0000256" key="4">
    <source>
        <dbReference type="ARBA" id="ARBA00022516"/>
    </source>
</evidence>
<evidence type="ECO:0000256" key="11">
    <source>
        <dbReference type="ARBA" id="ARBA00023160"/>
    </source>
</evidence>
<sequence>MRGDPIIWVSTHRHYHQYCDTTLDPHSPINSFWFSHMAYLSVVGQYPGYSCPPTTLYN</sequence>
<evidence type="ECO:0000256" key="3">
    <source>
        <dbReference type="ARBA" id="ARBA00009295"/>
    </source>
</evidence>
<evidence type="ECO:0000256" key="6">
    <source>
        <dbReference type="ARBA" id="ARBA00022832"/>
    </source>
</evidence>
<evidence type="ECO:0000313" key="12">
    <source>
        <dbReference type="EMBL" id="KAK1312078.1"/>
    </source>
</evidence>
<evidence type="ECO:0000256" key="5">
    <source>
        <dbReference type="ARBA" id="ARBA00022692"/>
    </source>
</evidence>
<dbReference type="PANTHER" id="PTHR11351:SF31">
    <property type="entry name" value="DESATURASE 1, ISOFORM A-RELATED"/>
    <property type="match status" value="1"/>
</dbReference>
<dbReference type="PANTHER" id="PTHR11351">
    <property type="entry name" value="ACYL-COA DESATURASE"/>
    <property type="match status" value="1"/>
</dbReference>
<reference evidence="12" key="2">
    <citation type="submission" date="2023-06" db="EMBL/GenBank/DDBJ databases">
        <authorList>
            <person name="Ma L."/>
            <person name="Liu K.-W."/>
            <person name="Li Z."/>
            <person name="Hsiao Y.-Y."/>
            <person name="Qi Y."/>
            <person name="Fu T."/>
            <person name="Tang G."/>
            <person name="Zhang D."/>
            <person name="Sun W.-H."/>
            <person name="Liu D.-K."/>
            <person name="Li Y."/>
            <person name="Chen G.-Z."/>
            <person name="Liu X.-D."/>
            <person name="Liao X.-Y."/>
            <person name="Jiang Y.-T."/>
            <person name="Yu X."/>
            <person name="Hao Y."/>
            <person name="Huang J."/>
            <person name="Zhao X.-W."/>
            <person name="Ke S."/>
            <person name="Chen Y.-Y."/>
            <person name="Wu W.-L."/>
            <person name="Hsu J.-L."/>
            <person name="Lin Y.-F."/>
            <person name="Huang M.-D."/>
            <person name="Li C.-Y."/>
            <person name="Huang L."/>
            <person name="Wang Z.-W."/>
            <person name="Zhao X."/>
            <person name="Zhong W.-Y."/>
            <person name="Peng D.-H."/>
            <person name="Ahmad S."/>
            <person name="Lan S."/>
            <person name="Zhang J.-S."/>
            <person name="Tsai W.-C."/>
            <person name="Van De Peer Y."/>
            <person name="Liu Z.-J."/>
        </authorList>
    </citation>
    <scope>NUCLEOTIDE SEQUENCE</scope>
    <source>
        <strain evidence="12">CP</strain>
        <tissue evidence="12">Leaves</tissue>
    </source>
</reference>
<dbReference type="AlphaFoldDB" id="A0AAV9EGW5"/>
<keyword evidence="4" id="KW-0444">Lipid biosynthesis</keyword>